<accession>A0ABQ9ZQF9</accession>
<comment type="caution">
    <text evidence="1">The sequence shown here is derived from an EMBL/GenBank/DDBJ whole genome shotgun (WGS) entry which is preliminary data.</text>
</comment>
<dbReference type="EMBL" id="JAOYFB010000005">
    <property type="protein sequence ID" value="KAK4015147.1"/>
    <property type="molecule type" value="Genomic_DNA"/>
</dbReference>
<sequence length="82" mass="9676">MKSFTKKSFNEQLSNTGDSSERTFYDIKMKMHQVFKLLAACHPRIENYQRDRSAIPKGYLTPCNAPFRSDFFKRLTQKKKHG</sequence>
<reference evidence="1 2" key="1">
    <citation type="journal article" date="2023" name="Nucleic Acids Res.">
        <title>The hologenome of Daphnia magna reveals possible DNA methylation and microbiome-mediated evolution of the host genome.</title>
        <authorList>
            <person name="Chaturvedi A."/>
            <person name="Li X."/>
            <person name="Dhandapani V."/>
            <person name="Marshall H."/>
            <person name="Kissane S."/>
            <person name="Cuenca-Cambronero M."/>
            <person name="Asole G."/>
            <person name="Calvet F."/>
            <person name="Ruiz-Romero M."/>
            <person name="Marangio P."/>
            <person name="Guigo R."/>
            <person name="Rago D."/>
            <person name="Mirbahai L."/>
            <person name="Eastwood N."/>
            <person name="Colbourne J.K."/>
            <person name="Zhou J."/>
            <person name="Mallon E."/>
            <person name="Orsini L."/>
        </authorList>
    </citation>
    <scope>NUCLEOTIDE SEQUENCE [LARGE SCALE GENOMIC DNA]</scope>
    <source>
        <strain evidence="1">LRV0_1</strain>
    </source>
</reference>
<name>A0ABQ9ZQF9_9CRUS</name>
<organism evidence="1 2">
    <name type="scientific">Daphnia magna</name>
    <dbReference type="NCBI Taxonomy" id="35525"/>
    <lineage>
        <taxon>Eukaryota</taxon>
        <taxon>Metazoa</taxon>
        <taxon>Ecdysozoa</taxon>
        <taxon>Arthropoda</taxon>
        <taxon>Crustacea</taxon>
        <taxon>Branchiopoda</taxon>
        <taxon>Diplostraca</taxon>
        <taxon>Cladocera</taxon>
        <taxon>Anomopoda</taxon>
        <taxon>Daphniidae</taxon>
        <taxon>Daphnia</taxon>
    </lineage>
</organism>
<gene>
    <name evidence="1" type="ORF">OUZ56_030135</name>
</gene>
<protein>
    <submittedName>
        <fullName evidence="1">Uncharacterized protein</fullName>
    </submittedName>
</protein>
<evidence type="ECO:0000313" key="2">
    <source>
        <dbReference type="Proteomes" id="UP001234178"/>
    </source>
</evidence>
<proteinExistence type="predicted"/>
<evidence type="ECO:0000313" key="1">
    <source>
        <dbReference type="EMBL" id="KAK4015147.1"/>
    </source>
</evidence>
<keyword evidence="2" id="KW-1185">Reference proteome</keyword>
<dbReference type="Proteomes" id="UP001234178">
    <property type="component" value="Unassembled WGS sequence"/>
</dbReference>